<dbReference type="AlphaFoldDB" id="A0A4Y2ANZ1"/>
<sequence length="50" mass="5851">MTVFDRIVFKYDPKNQAAMVLYSIRPLWPSDKVWDRRVPGSKPDSTEDPP</sequence>
<protein>
    <submittedName>
        <fullName evidence="1">Uncharacterized protein</fullName>
    </submittedName>
</protein>
<feature type="non-terminal residue" evidence="1">
    <location>
        <position position="50"/>
    </location>
</feature>
<accession>A0A4Y2ANZ1</accession>
<proteinExistence type="predicted"/>
<dbReference type="EMBL" id="BGPR01000024">
    <property type="protein sequence ID" value="GBL80989.1"/>
    <property type="molecule type" value="Genomic_DNA"/>
</dbReference>
<reference evidence="1 2" key="1">
    <citation type="journal article" date="2019" name="Sci. Rep.">
        <title>Orb-weaving spider Araneus ventricosus genome elucidates the spidroin gene catalogue.</title>
        <authorList>
            <person name="Kono N."/>
            <person name="Nakamura H."/>
            <person name="Ohtoshi R."/>
            <person name="Moran D.A.P."/>
            <person name="Shinohara A."/>
            <person name="Yoshida Y."/>
            <person name="Fujiwara M."/>
            <person name="Mori M."/>
            <person name="Tomita M."/>
            <person name="Arakawa K."/>
        </authorList>
    </citation>
    <scope>NUCLEOTIDE SEQUENCE [LARGE SCALE GENOMIC DNA]</scope>
</reference>
<comment type="caution">
    <text evidence="1">The sequence shown here is derived from an EMBL/GenBank/DDBJ whole genome shotgun (WGS) entry which is preliminary data.</text>
</comment>
<gene>
    <name evidence="1" type="ORF">AVEN_83080_1</name>
</gene>
<evidence type="ECO:0000313" key="1">
    <source>
        <dbReference type="EMBL" id="GBL80989.1"/>
    </source>
</evidence>
<name>A0A4Y2ANZ1_ARAVE</name>
<evidence type="ECO:0000313" key="2">
    <source>
        <dbReference type="Proteomes" id="UP000499080"/>
    </source>
</evidence>
<keyword evidence="2" id="KW-1185">Reference proteome</keyword>
<dbReference type="Proteomes" id="UP000499080">
    <property type="component" value="Unassembled WGS sequence"/>
</dbReference>
<organism evidence="1 2">
    <name type="scientific">Araneus ventricosus</name>
    <name type="common">Orbweaver spider</name>
    <name type="synonym">Epeira ventricosa</name>
    <dbReference type="NCBI Taxonomy" id="182803"/>
    <lineage>
        <taxon>Eukaryota</taxon>
        <taxon>Metazoa</taxon>
        <taxon>Ecdysozoa</taxon>
        <taxon>Arthropoda</taxon>
        <taxon>Chelicerata</taxon>
        <taxon>Arachnida</taxon>
        <taxon>Araneae</taxon>
        <taxon>Araneomorphae</taxon>
        <taxon>Entelegynae</taxon>
        <taxon>Araneoidea</taxon>
        <taxon>Araneidae</taxon>
        <taxon>Araneus</taxon>
    </lineage>
</organism>